<dbReference type="AlphaFoldDB" id="T1AJW3"/>
<name>T1AJW3_9ZZZZ</name>
<comment type="caution">
    <text evidence="3">The sequence shown here is derived from an EMBL/GenBank/DDBJ whole genome shotgun (WGS) entry which is preliminary data.</text>
</comment>
<feature type="domain" description="Transposase IS30-like HTH" evidence="2">
    <location>
        <begin position="5"/>
        <end position="46"/>
    </location>
</feature>
<gene>
    <name evidence="3" type="ORF">B1B_08931</name>
</gene>
<protein>
    <recommendedName>
        <fullName evidence="2">Transposase IS30-like HTH domain-containing protein</fullName>
    </recommendedName>
</protein>
<reference evidence="3" key="1">
    <citation type="submission" date="2013-08" db="EMBL/GenBank/DDBJ databases">
        <authorList>
            <person name="Mendez C."/>
            <person name="Richter M."/>
            <person name="Ferrer M."/>
            <person name="Sanchez J."/>
        </authorList>
    </citation>
    <scope>NUCLEOTIDE SEQUENCE</scope>
</reference>
<evidence type="ECO:0000256" key="1">
    <source>
        <dbReference type="SAM" id="MobiDB-lite"/>
    </source>
</evidence>
<feature type="compositionally biased region" description="Basic residues" evidence="1">
    <location>
        <begin position="44"/>
        <end position="54"/>
    </location>
</feature>
<organism evidence="3">
    <name type="scientific">mine drainage metagenome</name>
    <dbReference type="NCBI Taxonomy" id="410659"/>
    <lineage>
        <taxon>unclassified sequences</taxon>
        <taxon>metagenomes</taxon>
        <taxon>ecological metagenomes</taxon>
    </lineage>
</organism>
<proteinExistence type="predicted"/>
<evidence type="ECO:0000259" key="2">
    <source>
        <dbReference type="Pfam" id="PF13936"/>
    </source>
</evidence>
<dbReference type="EMBL" id="AUZY01005863">
    <property type="protein sequence ID" value="EQD56823.1"/>
    <property type="molecule type" value="Genomic_DNA"/>
</dbReference>
<dbReference type="Pfam" id="PF13936">
    <property type="entry name" value="HTH_38"/>
    <property type="match status" value="1"/>
</dbReference>
<dbReference type="InterPro" id="IPR025246">
    <property type="entry name" value="IS30-like_HTH"/>
</dbReference>
<evidence type="ECO:0000313" key="3">
    <source>
        <dbReference type="EMBL" id="EQD56823.1"/>
    </source>
</evidence>
<accession>T1AJW3</accession>
<sequence>MGKIYEQLSIEERTMIETQLERGVKPAAIAAELGRSASTLSRELRRKHPAHHHPAMTGSGSSPGRQAASPATVADGVPIFRLTIAFDE</sequence>
<feature type="region of interest" description="Disordered" evidence="1">
    <location>
        <begin position="36"/>
        <end position="72"/>
    </location>
</feature>
<reference evidence="3" key="2">
    <citation type="journal article" date="2014" name="ISME J.">
        <title>Microbial stratification in low pH oxic and suboxic macroscopic growths along an acid mine drainage.</title>
        <authorList>
            <person name="Mendez-Garcia C."/>
            <person name="Mesa V."/>
            <person name="Sprenger R.R."/>
            <person name="Richter M."/>
            <person name="Diez M.S."/>
            <person name="Solano J."/>
            <person name="Bargiela R."/>
            <person name="Golyshina O.V."/>
            <person name="Manteca A."/>
            <person name="Ramos J.L."/>
            <person name="Gallego J.R."/>
            <person name="Llorente I."/>
            <person name="Martins Dos Santos V.A."/>
            <person name="Jensen O.N."/>
            <person name="Pelaez A.I."/>
            <person name="Sanchez J."/>
            <person name="Ferrer M."/>
        </authorList>
    </citation>
    <scope>NUCLEOTIDE SEQUENCE</scope>
</reference>